<comment type="caution">
    <text evidence="2">The sequence shown here is derived from an EMBL/GenBank/DDBJ whole genome shotgun (WGS) entry which is preliminary data.</text>
</comment>
<reference evidence="2 3" key="1">
    <citation type="submission" date="2016-11" db="EMBL/GenBank/DDBJ databases">
        <title>A multilocus sequence analysis scheme for characterization of bacteria in the genus Thioclava.</title>
        <authorList>
            <person name="Liu Y."/>
            <person name="Shao Z."/>
        </authorList>
    </citation>
    <scope>NUCLEOTIDE SEQUENCE [LARGE SCALE GENOMIC DNA]</scope>
    <source>
        <strain evidence="2 3">11.10-0-13</strain>
    </source>
</reference>
<dbReference type="RefSeq" id="WP_078528601.1">
    <property type="nucleotide sequence ID" value="NZ_MPZS01000001.1"/>
</dbReference>
<sequence>MTMKLLLSAAISCLAVAHGAAAADWESSIEGGVFSTSRSSTDTDIDGSPFYGAYVGGYAATEIGGGYRFAIDGRVEKNGDSGNNDVYYTGPTTTGAFGVHVGREFSFAYLGAYAGAGLFTGYDDASDAGRTAVGTTLGFEVEKAIWRGKAYGQIGYVSANGASDDNEFEGYDITLGYAAQVTDRFGMNLFLEQAYSGSCFEDCGGDWGRYRAGTLEVNYSVNDKLDVVGAVSRRLITANSEDKADETNVYLGVRMAFGAKPTSNLRTPMGGFQAAGWMAPLD</sequence>
<evidence type="ECO:0000256" key="1">
    <source>
        <dbReference type="SAM" id="SignalP"/>
    </source>
</evidence>
<feature type="chain" id="PRO_5046994383" description="Outer membrane protein beta-barrel domain-containing protein" evidence="1">
    <location>
        <begin position="23"/>
        <end position="282"/>
    </location>
</feature>
<dbReference type="Proteomes" id="UP000242224">
    <property type="component" value="Unassembled WGS sequence"/>
</dbReference>
<organism evidence="2 3">
    <name type="scientific">Thioclava marina</name>
    <dbReference type="NCBI Taxonomy" id="1915077"/>
    <lineage>
        <taxon>Bacteria</taxon>
        <taxon>Pseudomonadati</taxon>
        <taxon>Pseudomonadota</taxon>
        <taxon>Alphaproteobacteria</taxon>
        <taxon>Rhodobacterales</taxon>
        <taxon>Paracoccaceae</taxon>
        <taxon>Thioclava</taxon>
    </lineage>
</organism>
<proteinExistence type="predicted"/>
<accession>A0ABX3MMR6</accession>
<keyword evidence="3" id="KW-1185">Reference proteome</keyword>
<gene>
    <name evidence="2" type="ORF">BMG00_03155</name>
</gene>
<evidence type="ECO:0000313" key="3">
    <source>
        <dbReference type="Proteomes" id="UP000242224"/>
    </source>
</evidence>
<evidence type="ECO:0000313" key="2">
    <source>
        <dbReference type="EMBL" id="OOY12836.1"/>
    </source>
</evidence>
<feature type="signal peptide" evidence="1">
    <location>
        <begin position="1"/>
        <end position="22"/>
    </location>
</feature>
<name>A0ABX3MMR6_9RHOB</name>
<protein>
    <recommendedName>
        <fullName evidence="4">Outer membrane protein beta-barrel domain-containing protein</fullName>
    </recommendedName>
</protein>
<keyword evidence="1" id="KW-0732">Signal</keyword>
<evidence type="ECO:0008006" key="4">
    <source>
        <dbReference type="Google" id="ProtNLM"/>
    </source>
</evidence>
<dbReference type="EMBL" id="MPZS01000001">
    <property type="protein sequence ID" value="OOY12836.1"/>
    <property type="molecule type" value="Genomic_DNA"/>
</dbReference>